<dbReference type="CDD" id="cd01335">
    <property type="entry name" value="Radical_SAM"/>
    <property type="match status" value="1"/>
</dbReference>
<evidence type="ECO:0000259" key="8">
    <source>
        <dbReference type="PROSITE" id="PS51332"/>
    </source>
</evidence>
<protein>
    <submittedName>
        <fullName evidence="10">Radical SAM superfamily enzyme YgiQ, UPF0313 family</fullName>
    </submittedName>
</protein>
<evidence type="ECO:0000313" key="10">
    <source>
        <dbReference type="EMBL" id="SEO55389.1"/>
    </source>
</evidence>
<name>A0A1H8QMD5_9ACTN</name>
<dbReference type="InterPro" id="IPR058240">
    <property type="entry name" value="rSAM_sf"/>
</dbReference>
<evidence type="ECO:0000256" key="1">
    <source>
        <dbReference type="ARBA" id="ARBA00001966"/>
    </source>
</evidence>
<dbReference type="AlphaFoldDB" id="A0A1H8QMD5"/>
<gene>
    <name evidence="10" type="ORF">SAMN05216267_103077</name>
</gene>
<evidence type="ECO:0000256" key="7">
    <source>
        <dbReference type="ARBA" id="ARBA00023014"/>
    </source>
</evidence>
<dbReference type="Pfam" id="PF04055">
    <property type="entry name" value="Radical_SAM"/>
    <property type="match status" value="1"/>
</dbReference>
<dbReference type="PROSITE" id="PS51332">
    <property type="entry name" value="B12_BINDING"/>
    <property type="match status" value="1"/>
</dbReference>
<dbReference type="PANTHER" id="PTHR43409:SF7">
    <property type="entry name" value="BLL1977 PROTEIN"/>
    <property type="match status" value="1"/>
</dbReference>
<dbReference type="STRING" id="310780.SAMN05216267_103077"/>
<dbReference type="Proteomes" id="UP000181951">
    <property type="component" value="Unassembled WGS sequence"/>
</dbReference>
<dbReference type="EMBL" id="FODD01000030">
    <property type="protein sequence ID" value="SEO55389.1"/>
    <property type="molecule type" value="Genomic_DNA"/>
</dbReference>
<dbReference type="InterPro" id="IPR034466">
    <property type="entry name" value="Methyltransferase_Class_B"/>
</dbReference>
<keyword evidence="2" id="KW-0489">Methyltransferase</keyword>
<evidence type="ECO:0000256" key="4">
    <source>
        <dbReference type="ARBA" id="ARBA00022691"/>
    </source>
</evidence>
<accession>A0A1H8QMD5</accession>
<feature type="domain" description="Radical SAM core" evidence="9">
    <location>
        <begin position="214"/>
        <end position="461"/>
    </location>
</feature>
<dbReference type="GO" id="GO:0031419">
    <property type="term" value="F:cobalamin binding"/>
    <property type="evidence" value="ECO:0007669"/>
    <property type="project" value="InterPro"/>
</dbReference>
<sequence>MPDRLPLLPDVIAGADPTRALDLLLVNTPLRDYALRPRLTDYTLPVIGMGYIATYAAQAGYNVAVLDAEAHGLGVDTTIQIANAARPRWVGMNLLAPTYDMAARIAAGLDHGIDLMVGGHHAKATPDTVLNDPRMSRLAALVIGEAETRVTALLGGLGRRSQLPGVRWRDRLLGTTAEGIELDSARRREWLSPDINGLPFVDRRYLPQDPYLAGDGRREANMVGARGCPYECTFCGAAASVNPDVTIRTRTADNILTEMHQVAAEHGVTALRFVDDLFLGARRIIHPMMDAFTADRVGERWVWDATGRINVLHREPDSMLDTLVSAGMREVALGIESGSDRVLAAMDKRITADMTLSVAERLMTRGVSVKGYFILGYPGEEPEDLAATLAHVHKLWDLSDRLPGGFRASAFEFRPYPGSPIWNTLVAEGHEPDAMSRYADVDLTAQGADEAMRQRDEFAFSVGIQFAGTPLPELRTALARIAREQHQRGAGVAA</sequence>
<evidence type="ECO:0000256" key="2">
    <source>
        <dbReference type="ARBA" id="ARBA00022603"/>
    </source>
</evidence>
<keyword evidence="5" id="KW-0479">Metal-binding</keyword>
<dbReference type="InterPro" id="IPR006158">
    <property type="entry name" value="Cobalamin-bd"/>
</dbReference>
<evidence type="ECO:0000256" key="5">
    <source>
        <dbReference type="ARBA" id="ARBA00022723"/>
    </source>
</evidence>
<evidence type="ECO:0000256" key="6">
    <source>
        <dbReference type="ARBA" id="ARBA00023004"/>
    </source>
</evidence>
<organism evidence="10 11">
    <name type="scientific">Actinacidiphila rubida</name>
    <dbReference type="NCBI Taxonomy" id="310780"/>
    <lineage>
        <taxon>Bacteria</taxon>
        <taxon>Bacillati</taxon>
        <taxon>Actinomycetota</taxon>
        <taxon>Actinomycetes</taxon>
        <taxon>Kitasatosporales</taxon>
        <taxon>Streptomycetaceae</taxon>
        <taxon>Actinacidiphila</taxon>
    </lineage>
</organism>
<dbReference type="InterPro" id="IPR051198">
    <property type="entry name" value="BchE-like"/>
</dbReference>
<dbReference type="GO" id="GO:0003824">
    <property type="term" value="F:catalytic activity"/>
    <property type="evidence" value="ECO:0007669"/>
    <property type="project" value="InterPro"/>
</dbReference>
<proteinExistence type="predicted"/>
<keyword evidence="4" id="KW-0949">S-adenosyl-L-methionine</keyword>
<dbReference type="Gene3D" id="3.40.50.280">
    <property type="entry name" value="Cobalamin-binding domain"/>
    <property type="match status" value="1"/>
</dbReference>
<dbReference type="Pfam" id="PF02310">
    <property type="entry name" value="B12-binding"/>
    <property type="match status" value="1"/>
</dbReference>
<keyword evidence="7" id="KW-0411">Iron-sulfur</keyword>
<evidence type="ECO:0000259" key="9">
    <source>
        <dbReference type="PROSITE" id="PS51918"/>
    </source>
</evidence>
<keyword evidence="11" id="KW-1185">Reference proteome</keyword>
<dbReference type="InterPro" id="IPR006638">
    <property type="entry name" value="Elp3/MiaA/NifB-like_rSAM"/>
</dbReference>
<evidence type="ECO:0000256" key="3">
    <source>
        <dbReference type="ARBA" id="ARBA00022679"/>
    </source>
</evidence>
<dbReference type="RefSeq" id="WP_069462270.1">
    <property type="nucleotide sequence ID" value="NZ_FODD01000030.1"/>
</dbReference>
<dbReference type="PANTHER" id="PTHR43409">
    <property type="entry name" value="ANAEROBIC MAGNESIUM-PROTOPORPHYRIN IX MONOMETHYL ESTER CYCLASE-RELATED"/>
    <property type="match status" value="1"/>
</dbReference>
<comment type="cofactor">
    <cofactor evidence="1">
        <name>[4Fe-4S] cluster</name>
        <dbReference type="ChEBI" id="CHEBI:49883"/>
    </cofactor>
</comment>
<reference evidence="10 11" key="1">
    <citation type="submission" date="2016-10" db="EMBL/GenBank/DDBJ databases">
        <authorList>
            <person name="de Groot N.N."/>
        </authorList>
    </citation>
    <scope>NUCLEOTIDE SEQUENCE [LARGE SCALE GENOMIC DNA]</scope>
    <source>
        <strain evidence="10 11">CGMCC 4.2026</strain>
    </source>
</reference>
<feature type="domain" description="B12-binding" evidence="8">
    <location>
        <begin position="29"/>
        <end position="164"/>
    </location>
</feature>
<dbReference type="GO" id="GO:0046872">
    <property type="term" value="F:metal ion binding"/>
    <property type="evidence" value="ECO:0007669"/>
    <property type="project" value="UniProtKB-KW"/>
</dbReference>
<dbReference type="Gene3D" id="3.80.30.20">
    <property type="entry name" value="tm_1862 like domain"/>
    <property type="match status" value="1"/>
</dbReference>
<dbReference type="PROSITE" id="PS51918">
    <property type="entry name" value="RADICAL_SAM"/>
    <property type="match status" value="1"/>
</dbReference>
<dbReference type="GO" id="GO:0005829">
    <property type="term" value="C:cytosol"/>
    <property type="evidence" value="ECO:0007669"/>
    <property type="project" value="TreeGrafter"/>
</dbReference>
<dbReference type="InterPro" id="IPR023404">
    <property type="entry name" value="rSAM_horseshoe"/>
</dbReference>
<dbReference type="OrthoDB" id="5298546at2"/>
<dbReference type="SFLD" id="SFLDG01123">
    <property type="entry name" value="methyltransferase_(Class_B)"/>
    <property type="match status" value="1"/>
</dbReference>
<dbReference type="SFLD" id="SFLDS00029">
    <property type="entry name" value="Radical_SAM"/>
    <property type="match status" value="1"/>
</dbReference>
<keyword evidence="3" id="KW-0808">Transferase</keyword>
<keyword evidence="6" id="KW-0408">Iron</keyword>
<dbReference type="SFLD" id="SFLDG01082">
    <property type="entry name" value="B12-binding_domain_containing"/>
    <property type="match status" value="1"/>
</dbReference>
<dbReference type="GO" id="GO:0051539">
    <property type="term" value="F:4 iron, 4 sulfur cluster binding"/>
    <property type="evidence" value="ECO:0007669"/>
    <property type="project" value="UniProtKB-KW"/>
</dbReference>
<evidence type="ECO:0000313" key="11">
    <source>
        <dbReference type="Proteomes" id="UP000181951"/>
    </source>
</evidence>
<dbReference type="InterPro" id="IPR007197">
    <property type="entry name" value="rSAM"/>
</dbReference>
<dbReference type="SMART" id="SM00729">
    <property type="entry name" value="Elp3"/>
    <property type="match status" value="1"/>
</dbReference>
<dbReference type="SUPFAM" id="SSF102114">
    <property type="entry name" value="Radical SAM enzymes"/>
    <property type="match status" value="1"/>
</dbReference>